<dbReference type="SUPFAM" id="SSF100895">
    <property type="entry name" value="Kazal-type serine protease inhibitors"/>
    <property type="match status" value="4"/>
</dbReference>
<dbReference type="PANTHER" id="PTHR13866">
    <property type="entry name" value="SPARC OSTEONECTIN"/>
    <property type="match status" value="1"/>
</dbReference>
<accession>A0A8B8CQ03</accession>
<dbReference type="PANTHER" id="PTHR13866:SF29">
    <property type="entry name" value="FOLLISTATIN"/>
    <property type="match status" value="1"/>
</dbReference>
<evidence type="ECO:0000256" key="3">
    <source>
        <dbReference type="ARBA" id="ARBA00023180"/>
    </source>
</evidence>
<evidence type="ECO:0000313" key="6">
    <source>
        <dbReference type="RefSeq" id="XP_022317870.1"/>
    </source>
</evidence>
<dbReference type="GO" id="GO:0005518">
    <property type="term" value="F:collagen binding"/>
    <property type="evidence" value="ECO:0007669"/>
    <property type="project" value="TreeGrafter"/>
</dbReference>
<feature type="domain" description="Kazal-like" evidence="4">
    <location>
        <begin position="50"/>
        <end position="105"/>
    </location>
</feature>
<dbReference type="InterPro" id="IPR036058">
    <property type="entry name" value="Kazal_dom_sf"/>
</dbReference>
<keyword evidence="1" id="KW-0732">Signal</keyword>
<dbReference type="PROSITE" id="PS51465">
    <property type="entry name" value="KAZAL_2"/>
    <property type="match status" value="4"/>
</dbReference>
<keyword evidence="5" id="KW-1185">Reference proteome</keyword>
<gene>
    <name evidence="6" type="primary">LOC111121060</name>
</gene>
<feature type="domain" description="Kazal-like" evidence="4">
    <location>
        <begin position="236"/>
        <end position="315"/>
    </location>
</feature>
<dbReference type="KEGG" id="cvn:111121060"/>
<dbReference type="SMART" id="SM00280">
    <property type="entry name" value="KAZAL"/>
    <property type="match status" value="4"/>
</dbReference>
<dbReference type="OrthoDB" id="6060061at2759"/>
<dbReference type="AlphaFoldDB" id="A0A8B8CQ03"/>
<dbReference type="InterPro" id="IPR002350">
    <property type="entry name" value="Kazal_dom"/>
</dbReference>
<dbReference type="Gene3D" id="3.30.60.30">
    <property type="match status" value="4"/>
</dbReference>
<dbReference type="Proteomes" id="UP000694844">
    <property type="component" value="Chromosome 2"/>
</dbReference>
<feature type="domain" description="Kazal-like" evidence="4">
    <location>
        <begin position="111"/>
        <end position="170"/>
    </location>
</feature>
<proteinExistence type="predicted"/>
<evidence type="ECO:0000256" key="2">
    <source>
        <dbReference type="ARBA" id="ARBA00023157"/>
    </source>
</evidence>
<dbReference type="GO" id="GO:0050840">
    <property type="term" value="F:extracellular matrix binding"/>
    <property type="evidence" value="ECO:0007669"/>
    <property type="project" value="TreeGrafter"/>
</dbReference>
<evidence type="ECO:0000256" key="1">
    <source>
        <dbReference type="ARBA" id="ARBA00022729"/>
    </source>
</evidence>
<keyword evidence="2" id="KW-1015">Disulfide bond</keyword>
<dbReference type="GO" id="GO:0005615">
    <property type="term" value="C:extracellular space"/>
    <property type="evidence" value="ECO:0007669"/>
    <property type="project" value="TreeGrafter"/>
</dbReference>
<dbReference type="RefSeq" id="XP_022317870.1">
    <property type="nucleotide sequence ID" value="XM_022462162.1"/>
</dbReference>
<organism evidence="5 6">
    <name type="scientific">Crassostrea virginica</name>
    <name type="common">Eastern oyster</name>
    <dbReference type="NCBI Taxonomy" id="6565"/>
    <lineage>
        <taxon>Eukaryota</taxon>
        <taxon>Metazoa</taxon>
        <taxon>Spiralia</taxon>
        <taxon>Lophotrochozoa</taxon>
        <taxon>Mollusca</taxon>
        <taxon>Bivalvia</taxon>
        <taxon>Autobranchia</taxon>
        <taxon>Pteriomorphia</taxon>
        <taxon>Ostreida</taxon>
        <taxon>Ostreoidea</taxon>
        <taxon>Ostreidae</taxon>
        <taxon>Crassostrea</taxon>
    </lineage>
</organism>
<keyword evidence="3" id="KW-0325">Glycoprotein</keyword>
<feature type="domain" description="Kazal-like" evidence="4">
    <location>
        <begin position="171"/>
        <end position="231"/>
    </location>
</feature>
<sequence>MVKGVSLKAYRHETDNSNLEQLIRRHFGIPLNSTMNALLILSCLLGAITAQLLPTCQRMCTAQYSPVCGTNHITYSNICKLQIAQCEYKLRHQVLGLAHTGTCSSGGTQTLPDHYDCRNPEPCDEEESTGEVCGTDGVTYKSQCLLEQAACALATSGDHMSRSHTGPCTPMEASHECPTHCDDTVDPVCSNANVTYKNPCILKQLYCRYLKYNNPTYLEKYEIMHAGTCDGSDPTKTVSVDCSQYVSHLGSVAVEGGSTNSITCPHIDSHTSSDYVCASDGHTYYSECYYCKHVAQMSKGDTSSASIMMTGVCPHYITQHVIG</sequence>
<dbReference type="GO" id="GO:0005509">
    <property type="term" value="F:calcium ion binding"/>
    <property type="evidence" value="ECO:0007669"/>
    <property type="project" value="TreeGrafter"/>
</dbReference>
<dbReference type="Pfam" id="PF00050">
    <property type="entry name" value="Kazal_1"/>
    <property type="match status" value="1"/>
</dbReference>
<protein>
    <submittedName>
        <fullName evidence="6">Agrin-like</fullName>
    </submittedName>
</protein>
<dbReference type="GeneID" id="111121060"/>
<reference evidence="6" key="1">
    <citation type="submission" date="2025-08" db="UniProtKB">
        <authorList>
            <consortium name="RefSeq"/>
        </authorList>
    </citation>
    <scope>IDENTIFICATION</scope>
    <source>
        <tissue evidence="6">Whole sample</tissue>
    </source>
</reference>
<dbReference type="CDD" id="cd00104">
    <property type="entry name" value="KAZAL_FS"/>
    <property type="match status" value="3"/>
</dbReference>
<evidence type="ECO:0000259" key="4">
    <source>
        <dbReference type="PROSITE" id="PS51465"/>
    </source>
</evidence>
<dbReference type="Pfam" id="PF07648">
    <property type="entry name" value="Kazal_2"/>
    <property type="match status" value="3"/>
</dbReference>
<evidence type="ECO:0000313" key="5">
    <source>
        <dbReference type="Proteomes" id="UP000694844"/>
    </source>
</evidence>
<name>A0A8B8CQ03_CRAVI</name>